<name>A0ABP3R4Y5_9PROT</name>
<sequence>MEPPRLSSEVSTTGGTHPAYPPDFRRQMVELVRAGREPEDLAREFEPSAQAIRNWVRQAERDSGQHGDGLTTGEREELARLRRENRQLRQERDILAKAAA</sequence>
<proteinExistence type="predicted"/>
<dbReference type="Pfam" id="PF01527">
    <property type="entry name" value="HTH_Tnp_1"/>
    <property type="match status" value="1"/>
</dbReference>
<reference evidence="4" key="1">
    <citation type="journal article" date="2019" name="Int. J. Syst. Evol. Microbiol.">
        <title>The Global Catalogue of Microorganisms (GCM) 10K type strain sequencing project: providing services to taxonomists for standard genome sequencing and annotation.</title>
        <authorList>
            <consortium name="The Broad Institute Genomics Platform"/>
            <consortium name="The Broad Institute Genome Sequencing Center for Infectious Disease"/>
            <person name="Wu L."/>
            <person name="Ma J."/>
        </authorList>
    </citation>
    <scope>NUCLEOTIDE SEQUENCE [LARGE SCALE GENOMIC DNA]</scope>
    <source>
        <strain evidence="4">JCM 9933</strain>
    </source>
</reference>
<feature type="coiled-coil region" evidence="1">
    <location>
        <begin position="71"/>
        <end position="98"/>
    </location>
</feature>
<comment type="caution">
    <text evidence="3">The sequence shown here is derived from an EMBL/GenBank/DDBJ whole genome shotgun (WGS) entry which is preliminary data.</text>
</comment>
<keyword evidence="1" id="KW-0175">Coiled coil</keyword>
<dbReference type="SUPFAM" id="SSF46689">
    <property type="entry name" value="Homeodomain-like"/>
    <property type="match status" value="1"/>
</dbReference>
<evidence type="ECO:0000256" key="1">
    <source>
        <dbReference type="SAM" id="Coils"/>
    </source>
</evidence>
<organism evidence="3 4">
    <name type="scientific">Craurococcus roseus</name>
    <dbReference type="NCBI Taxonomy" id="77585"/>
    <lineage>
        <taxon>Bacteria</taxon>
        <taxon>Pseudomonadati</taxon>
        <taxon>Pseudomonadota</taxon>
        <taxon>Alphaproteobacteria</taxon>
        <taxon>Acetobacterales</taxon>
        <taxon>Acetobacteraceae</taxon>
        <taxon>Craurococcus</taxon>
    </lineage>
</organism>
<evidence type="ECO:0000256" key="2">
    <source>
        <dbReference type="SAM" id="MobiDB-lite"/>
    </source>
</evidence>
<dbReference type="Proteomes" id="UP001501588">
    <property type="component" value="Unassembled WGS sequence"/>
</dbReference>
<evidence type="ECO:0000313" key="4">
    <source>
        <dbReference type="Proteomes" id="UP001501588"/>
    </source>
</evidence>
<protein>
    <recommendedName>
        <fullName evidence="5">Transposase</fullName>
    </recommendedName>
</protein>
<evidence type="ECO:0000313" key="3">
    <source>
        <dbReference type="EMBL" id="GAA0601469.1"/>
    </source>
</evidence>
<feature type="region of interest" description="Disordered" evidence="2">
    <location>
        <begin position="1"/>
        <end position="24"/>
    </location>
</feature>
<dbReference type="InterPro" id="IPR009057">
    <property type="entry name" value="Homeodomain-like_sf"/>
</dbReference>
<dbReference type="InterPro" id="IPR002514">
    <property type="entry name" value="Transposase_8"/>
</dbReference>
<evidence type="ECO:0008006" key="5">
    <source>
        <dbReference type="Google" id="ProtNLM"/>
    </source>
</evidence>
<accession>A0ABP3R4Y5</accession>
<gene>
    <name evidence="3" type="ORF">GCM10009416_44150</name>
</gene>
<dbReference type="Gene3D" id="1.10.10.60">
    <property type="entry name" value="Homeodomain-like"/>
    <property type="match status" value="1"/>
</dbReference>
<dbReference type="EMBL" id="BAAAFZ010000078">
    <property type="protein sequence ID" value="GAA0601469.1"/>
    <property type="molecule type" value="Genomic_DNA"/>
</dbReference>
<keyword evidence="4" id="KW-1185">Reference proteome</keyword>